<feature type="region of interest" description="Disordered" evidence="1">
    <location>
        <begin position="86"/>
        <end position="144"/>
    </location>
</feature>
<gene>
    <name evidence="5" type="ORF">FJY68_10180</name>
</gene>
<dbReference type="GO" id="GO:0120147">
    <property type="term" value="F:formylglycine-generating oxidase activity"/>
    <property type="evidence" value="ECO:0007669"/>
    <property type="project" value="TreeGrafter"/>
</dbReference>
<feature type="domain" description="Sulfatase-modifying factor enzyme-like" evidence="3">
    <location>
        <begin position="159"/>
        <end position="382"/>
    </location>
</feature>
<feature type="domain" description="Putative zinc-ribbon" evidence="4">
    <location>
        <begin position="2"/>
        <end position="24"/>
    </location>
</feature>
<name>A0A937XEE5_UNCW3</name>
<evidence type="ECO:0000313" key="6">
    <source>
        <dbReference type="Proteomes" id="UP000779900"/>
    </source>
</evidence>
<evidence type="ECO:0000259" key="4">
    <source>
        <dbReference type="Pfam" id="PF13248"/>
    </source>
</evidence>
<feature type="compositionally biased region" description="Pro residues" evidence="1">
    <location>
        <begin position="30"/>
        <end position="39"/>
    </location>
</feature>
<feature type="compositionally biased region" description="Basic and acidic residues" evidence="1">
    <location>
        <begin position="103"/>
        <end position="114"/>
    </location>
</feature>
<dbReference type="PANTHER" id="PTHR23150">
    <property type="entry name" value="SULFATASE MODIFYING FACTOR 1, 2"/>
    <property type="match status" value="1"/>
</dbReference>
<dbReference type="AlphaFoldDB" id="A0A937XEE5"/>
<dbReference type="InterPro" id="IPR042095">
    <property type="entry name" value="SUMF_sf"/>
</dbReference>
<sequence>MTCPECGAKVKDDEAKCFYCGTRLREEPKPTPQPRPTFVPPTEVTTPSPSGSHVWIWGVVALVVVVLLVIAGVIVSSVQQYQSRWRPVPETAEVVQSTPATRSDAEQPVREQKRPAVSPKPLVKKQSRPDDETPRASGMTSVRTNSQGYEEYRWEKDGATVIKIPAGTFTMGSTVYSDEEPVHQVYLDEYYIDKYEVTNRQYKRFCDSTGRSWPPDPGFPGMSNYFTSFPDCPVVYVSWEDAAAYCTWAGKRLPTEAEWEKAARGTDGRKYPWGSSAPGAGGLCRYIEFVDCYPAPVGSYERGASPYGCMDMAGNVWEWCSDWLDASYYGRSPDSNPAGPSSGSGRVYRGGSWNGDDNWLRCSMRNFHNPWYRSCKLGFRCAGRR</sequence>
<proteinExistence type="predicted"/>
<dbReference type="Pfam" id="PF03781">
    <property type="entry name" value="FGE-sulfatase"/>
    <property type="match status" value="1"/>
</dbReference>
<protein>
    <submittedName>
        <fullName evidence="5">Zinc-ribbon domain-containing protein</fullName>
    </submittedName>
</protein>
<dbReference type="Gene3D" id="3.90.1580.10">
    <property type="entry name" value="paralog of FGE (formylglycine-generating enzyme)"/>
    <property type="match status" value="1"/>
</dbReference>
<dbReference type="InterPro" id="IPR005532">
    <property type="entry name" value="SUMF_dom"/>
</dbReference>
<feature type="region of interest" description="Disordered" evidence="1">
    <location>
        <begin position="27"/>
        <end position="48"/>
    </location>
</feature>
<evidence type="ECO:0000259" key="3">
    <source>
        <dbReference type="Pfam" id="PF03781"/>
    </source>
</evidence>
<organism evidence="5 6">
    <name type="scientific">candidate division WOR-3 bacterium</name>
    <dbReference type="NCBI Taxonomy" id="2052148"/>
    <lineage>
        <taxon>Bacteria</taxon>
        <taxon>Bacteria division WOR-3</taxon>
    </lineage>
</organism>
<dbReference type="InterPro" id="IPR051043">
    <property type="entry name" value="Sulfatase_Mod_Factor_Kinase"/>
</dbReference>
<dbReference type="Proteomes" id="UP000779900">
    <property type="component" value="Unassembled WGS sequence"/>
</dbReference>
<dbReference type="InterPro" id="IPR059113">
    <property type="entry name" value="Znf_ribbon"/>
</dbReference>
<dbReference type="Pfam" id="PF13248">
    <property type="entry name" value="Zn_ribbon_3"/>
    <property type="match status" value="1"/>
</dbReference>
<evidence type="ECO:0000256" key="2">
    <source>
        <dbReference type="SAM" id="Phobius"/>
    </source>
</evidence>
<dbReference type="SUPFAM" id="SSF56436">
    <property type="entry name" value="C-type lectin-like"/>
    <property type="match status" value="1"/>
</dbReference>
<reference evidence="5" key="1">
    <citation type="submission" date="2019-03" db="EMBL/GenBank/DDBJ databases">
        <title>Lake Tanganyika Metagenome-Assembled Genomes (MAGs).</title>
        <authorList>
            <person name="Tran P."/>
        </authorList>
    </citation>
    <scope>NUCLEOTIDE SEQUENCE</scope>
    <source>
        <strain evidence="5">K_DeepCast_150m_m2_040</strain>
    </source>
</reference>
<dbReference type="InterPro" id="IPR016187">
    <property type="entry name" value="CTDL_fold"/>
</dbReference>
<keyword evidence="2" id="KW-0812">Transmembrane</keyword>
<keyword evidence="2" id="KW-0472">Membrane</keyword>
<dbReference type="PANTHER" id="PTHR23150:SF19">
    <property type="entry name" value="FORMYLGLYCINE-GENERATING ENZYME"/>
    <property type="match status" value="1"/>
</dbReference>
<comment type="caution">
    <text evidence="5">The sequence shown here is derived from an EMBL/GenBank/DDBJ whole genome shotgun (WGS) entry which is preliminary data.</text>
</comment>
<keyword evidence="2" id="KW-1133">Transmembrane helix</keyword>
<feature type="transmembrane region" description="Helical" evidence="2">
    <location>
        <begin position="54"/>
        <end position="76"/>
    </location>
</feature>
<accession>A0A937XEE5</accession>
<dbReference type="EMBL" id="VGIR01000066">
    <property type="protein sequence ID" value="MBM3332195.1"/>
    <property type="molecule type" value="Genomic_DNA"/>
</dbReference>
<evidence type="ECO:0000256" key="1">
    <source>
        <dbReference type="SAM" id="MobiDB-lite"/>
    </source>
</evidence>
<evidence type="ECO:0000313" key="5">
    <source>
        <dbReference type="EMBL" id="MBM3332195.1"/>
    </source>
</evidence>